<dbReference type="Proteomes" id="UP000887580">
    <property type="component" value="Unplaced"/>
</dbReference>
<evidence type="ECO:0000313" key="1">
    <source>
        <dbReference type="Proteomes" id="UP000887580"/>
    </source>
</evidence>
<proteinExistence type="predicted"/>
<organism evidence="1 2">
    <name type="scientific">Panagrolaimus sp. PS1159</name>
    <dbReference type="NCBI Taxonomy" id="55785"/>
    <lineage>
        <taxon>Eukaryota</taxon>
        <taxon>Metazoa</taxon>
        <taxon>Ecdysozoa</taxon>
        <taxon>Nematoda</taxon>
        <taxon>Chromadorea</taxon>
        <taxon>Rhabditida</taxon>
        <taxon>Tylenchina</taxon>
        <taxon>Panagrolaimomorpha</taxon>
        <taxon>Panagrolaimoidea</taxon>
        <taxon>Panagrolaimidae</taxon>
        <taxon>Panagrolaimus</taxon>
    </lineage>
</organism>
<sequence length="691" mass="77906">MIESSSNSHLVNVSRARPSDKPSEKATFWDFCSVTEYFTPKDIGILFVGFFLASLTGAGIPHLICVVGWMLDVFVLPKNFQYTCFRLIAIKIARRIRRTYFHGILNQKLEYFNDSKNEACNAKFENDMEKLVTALTDALPAIINSISQIIVSLLISFYFSWRLAWPITCLGIVAFLWILIFTAFGMSATRTESALIQKTFNSLTSSISYREFCNKQYSAGIKRAVFLGIIAGSMQLFLFSGMGLGALYGNWLIDEGLMYYPGLIFVIACSIIPAACRFGQIHSNWINFMGIKFVCRHVRHAKDTQSVASIFAETDIAPPNYWTSIAFKRKQFLLTFLKNEIIIKEESFHPRNTLAFKKLRSSAFGKWKVYGIGFIFCLIFAAGPSTFTFLNGNLYEFYKPDKTKFFQDGITISWKYLTAGIIACIGGIISTIIFAKNGEEIAREIRCAVYSDCIQRHGTALTDSIQRSLLPLLLESANNCKGAFDARLSQFSVGVFTLAFGIAYVFEKNLVSAFLCTICFVIQAINQYIVFRIAHIHTKRAMVDKNDKGRIALLAFEQLNEIEISTSLEIIESRHDSYLSYAFKKHSSVIAVQALKYTFIVAIPQVTQALAYVIGCYLVMEDMVRPVVIYKVVQTLYMSAFSISTIAQYNADVDKARLGALNLKDVLTDNDSERSNSNSTEHRRVSIHNIL</sequence>
<name>A0AC35FHQ7_9BILA</name>
<accession>A0AC35FHQ7</accession>
<dbReference type="WBParaSite" id="PS1159_v2.g17587.t1">
    <property type="protein sequence ID" value="PS1159_v2.g17587.t1"/>
    <property type="gene ID" value="PS1159_v2.g17587"/>
</dbReference>
<evidence type="ECO:0000313" key="2">
    <source>
        <dbReference type="WBParaSite" id="PS1159_v2.g17587.t1"/>
    </source>
</evidence>
<reference evidence="2" key="1">
    <citation type="submission" date="2022-11" db="UniProtKB">
        <authorList>
            <consortium name="WormBaseParasite"/>
        </authorList>
    </citation>
    <scope>IDENTIFICATION</scope>
</reference>
<protein>
    <submittedName>
        <fullName evidence="2">ABC transmembrane type-1 domain-containing protein</fullName>
    </submittedName>
</protein>